<organism evidence="3 4">
    <name type="scientific">Haematococcus lacustris</name>
    <name type="common">Green alga</name>
    <name type="synonym">Haematococcus pluvialis</name>
    <dbReference type="NCBI Taxonomy" id="44745"/>
    <lineage>
        <taxon>Eukaryota</taxon>
        <taxon>Viridiplantae</taxon>
        <taxon>Chlorophyta</taxon>
        <taxon>core chlorophytes</taxon>
        <taxon>Chlorophyceae</taxon>
        <taxon>CS clade</taxon>
        <taxon>Chlamydomonadales</taxon>
        <taxon>Haematococcaceae</taxon>
        <taxon>Haematococcus</taxon>
    </lineage>
</organism>
<dbReference type="PROSITE" id="PS50102">
    <property type="entry name" value="RRM"/>
    <property type="match status" value="1"/>
</dbReference>
<dbReference type="Proteomes" id="UP000485058">
    <property type="component" value="Unassembled WGS sequence"/>
</dbReference>
<evidence type="ECO:0000259" key="2">
    <source>
        <dbReference type="PROSITE" id="PS50102"/>
    </source>
</evidence>
<evidence type="ECO:0000313" key="3">
    <source>
        <dbReference type="EMBL" id="GFH09796.1"/>
    </source>
</evidence>
<dbReference type="InterPro" id="IPR000504">
    <property type="entry name" value="RRM_dom"/>
</dbReference>
<accession>A0A699YS97</accession>
<dbReference type="AlphaFoldDB" id="A0A699YS97"/>
<dbReference type="SUPFAM" id="SSF54928">
    <property type="entry name" value="RNA-binding domain, RBD"/>
    <property type="match status" value="1"/>
</dbReference>
<keyword evidence="1" id="KW-0694">RNA-binding</keyword>
<comment type="caution">
    <text evidence="3">The sequence shown here is derived from an EMBL/GenBank/DDBJ whole genome shotgun (WGS) entry which is preliminary data.</text>
</comment>
<dbReference type="InterPro" id="IPR012677">
    <property type="entry name" value="Nucleotide-bd_a/b_plait_sf"/>
</dbReference>
<feature type="non-terminal residue" evidence="3">
    <location>
        <position position="1"/>
    </location>
</feature>
<reference evidence="3 4" key="1">
    <citation type="submission" date="2020-02" db="EMBL/GenBank/DDBJ databases">
        <title>Draft genome sequence of Haematococcus lacustris strain NIES-144.</title>
        <authorList>
            <person name="Morimoto D."/>
            <person name="Nakagawa S."/>
            <person name="Yoshida T."/>
            <person name="Sawayama S."/>
        </authorList>
    </citation>
    <scope>NUCLEOTIDE SEQUENCE [LARGE SCALE GENOMIC DNA]</scope>
    <source>
        <strain evidence="3 4">NIES-144</strain>
    </source>
</reference>
<dbReference type="Gene3D" id="3.30.70.330">
    <property type="match status" value="1"/>
</dbReference>
<feature type="domain" description="RRM" evidence="2">
    <location>
        <begin position="43"/>
        <end position="102"/>
    </location>
</feature>
<protein>
    <recommendedName>
        <fullName evidence="2">RRM domain-containing protein</fullName>
    </recommendedName>
</protein>
<dbReference type="GO" id="GO:0003723">
    <property type="term" value="F:RNA binding"/>
    <property type="evidence" value="ECO:0007669"/>
    <property type="project" value="UniProtKB-UniRule"/>
</dbReference>
<name>A0A699YS97_HAELA</name>
<evidence type="ECO:0000256" key="1">
    <source>
        <dbReference type="PROSITE-ProRule" id="PRU00176"/>
    </source>
</evidence>
<dbReference type="EMBL" id="BLLF01000264">
    <property type="protein sequence ID" value="GFH09796.1"/>
    <property type="molecule type" value="Genomic_DNA"/>
</dbReference>
<keyword evidence="4" id="KW-1185">Reference proteome</keyword>
<proteinExistence type="predicted"/>
<gene>
    <name evidence="3" type="ORF">HaLaN_05005</name>
</gene>
<evidence type="ECO:0000313" key="4">
    <source>
        <dbReference type="Proteomes" id="UP000485058"/>
    </source>
</evidence>
<dbReference type="InterPro" id="IPR035979">
    <property type="entry name" value="RBD_domain_sf"/>
</dbReference>
<sequence length="150" mass="16271">MIAGPGYAWLGTAVQLLTRAMTASLSLQKPFLLPHPLTPPSHPLTFLQSLTSDLQLRNVMEVYGPLLYVSLARHQSGLPKGFAFVEFKRSHHAEEALFSLSGVEHPVLGQPRISFQNPAKAAENKRPLVGSVAAAKASQQRYFAGGVRGQ</sequence>
<dbReference type="Pfam" id="PF00076">
    <property type="entry name" value="RRM_1"/>
    <property type="match status" value="1"/>
</dbReference>
<feature type="non-terminal residue" evidence="3">
    <location>
        <position position="150"/>
    </location>
</feature>